<comment type="caution">
    <text evidence="2">The sequence shown here is derived from an EMBL/GenBank/DDBJ whole genome shotgun (WGS) entry which is preliminary data.</text>
</comment>
<dbReference type="HAMAP" id="MF_01187">
    <property type="entry name" value="UPF0434"/>
    <property type="match status" value="1"/>
</dbReference>
<dbReference type="SUPFAM" id="SSF158997">
    <property type="entry name" value="Trm112p-like"/>
    <property type="match status" value="1"/>
</dbReference>
<organism evidence="2 3">
    <name type="scientific">Candidatus Pantoea edessiphila</name>
    <dbReference type="NCBI Taxonomy" id="2044610"/>
    <lineage>
        <taxon>Bacteria</taxon>
        <taxon>Pseudomonadati</taxon>
        <taxon>Pseudomonadota</taxon>
        <taxon>Gammaproteobacteria</taxon>
        <taxon>Enterobacterales</taxon>
        <taxon>Erwiniaceae</taxon>
        <taxon>Pantoea</taxon>
    </lineage>
</organism>
<dbReference type="Proteomes" id="UP000296153">
    <property type="component" value="Unassembled WGS sequence"/>
</dbReference>
<dbReference type="OrthoDB" id="9812205at2"/>
<sequence length="57" mass="6562">MDNYLLKIITCPICNGKLTYNYEELICNIDFLAYPIKNGIPILIENNARKISINDNN</sequence>
<comment type="similarity">
    <text evidence="1">Belongs to the UPF0434 family.</text>
</comment>
<dbReference type="InterPro" id="IPR005651">
    <property type="entry name" value="Trm112-like"/>
</dbReference>
<evidence type="ECO:0000313" key="2">
    <source>
        <dbReference type="EMBL" id="PPI88088.1"/>
    </source>
</evidence>
<protein>
    <recommendedName>
        <fullName evidence="1">UPF0434 protein CRV12_00385</fullName>
    </recommendedName>
</protein>
<dbReference type="Pfam" id="PF03966">
    <property type="entry name" value="Trm112p"/>
    <property type="match status" value="1"/>
</dbReference>
<dbReference type="RefSeq" id="WP_136130698.1">
    <property type="nucleotide sequence ID" value="NZ_PDKT01000001.1"/>
</dbReference>
<dbReference type="EMBL" id="PDKT01000001">
    <property type="protein sequence ID" value="PPI88088.1"/>
    <property type="molecule type" value="Genomic_DNA"/>
</dbReference>
<dbReference type="Gene3D" id="2.20.25.10">
    <property type="match status" value="1"/>
</dbReference>
<proteinExistence type="inferred from homology"/>
<gene>
    <name evidence="2" type="ORF">CRV12_00385</name>
</gene>
<evidence type="ECO:0000256" key="1">
    <source>
        <dbReference type="HAMAP-Rule" id="MF_01187"/>
    </source>
</evidence>
<dbReference type="AlphaFoldDB" id="A0A2P5T0G5"/>
<reference evidence="2 3" key="1">
    <citation type="journal article" date="2018" name="Genome Biol. Evol.">
        <title>Cladogenesis and Genomic Streamlining in Extracellular Endosymbionts of Tropical Stink Bugs.</title>
        <authorList>
            <person name="Otero-Bravo A."/>
            <person name="Goffredi S."/>
            <person name="Sabree Z.L."/>
        </authorList>
    </citation>
    <scope>NUCLEOTIDE SEQUENCE [LARGE SCALE GENOMIC DNA]</scope>
    <source>
        <strain evidence="2 3">SoEE</strain>
    </source>
</reference>
<accession>A0A2P5T0G5</accession>
<evidence type="ECO:0000313" key="3">
    <source>
        <dbReference type="Proteomes" id="UP000296153"/>
    </source>
</evidence>
<name>A0A2P5T0G5_9GAMM</name>